<dbReference type="EMBL" id="JACLPZ010000002">
    <property type="protein sequence ID" value="MBY0035407.1"/>
    <property type="molecule type" value="Genomic_DNA"/>
</dbReference>
<reference evidence="15 17" key="4">
    <citation type="submission" date="2019-01" db="EMBL/GenBank/DDBJ databases">
        <title>Draft genome sequence of heavy metal resistant Bacillus cereus NWUAB01.</title>
        <authorList>
            <person name="Babalola O."/>
            <person name="Aremu B.R."/>
            <person name="Ayangbenro A.S."/>
        </authorList>
    </citation>
    <scope>NUCLEOTIDE SEQUENCE [LARGE SCALE GENOMIC DNA]</scope>
    <source>
        <strain evidence="15 17">NWUAB01</strain>
    </source>
</reference>
<dbReference type="EMBL" id="WBPI01000006">
    <property type="protein sequence ID" value="KAB2449766.1"/>
    <property type="molecule type" value="Genomic_DNA"/>
</dbReference>
<dbReference type="EMBL" id="QNGD03000009">
    <property type="protein sequence ID" value="RWQ72492.1"/>
    <property type="molecule type" value="Genomic_DNA"/>
</dbReference>
<dbReference type="InterPro" id="IPR019810">
    <property type="entry name" value="Citrate_synthase_AS"/>
</dbReference>
<dbReference type="Proteomes" id="UP000461739">
    <property type="component" value="Unassembled WGS sequence"/>
</dbReference>
<evidence type="ECO:0000256" key="4">
    <source>
        <dbReference type="ARBA" id="ARBA00022679"/>
    </source>
</evidence>
<reference evidence="11 16" key="1">
    <citation type="submission" date="2015-12" db="EMBL/GenBank/DDBJ databases">
        <title>Bacillus cereus Group isolate.</title>
        <authorList>
            <person name="Kovac J."/>
        </authorList>
    </citation>
    <scope>NUCLEOTIDE SEQUENCE [LARGE SCALE GENOMIC DNA]</scope>
    <source>
        <strain evidence="11 16">FSL K6-0073</strain>
    </source>
</reference>
<evidence type="ECO:0000313" key="13">
    <source>
        <dbReference type="EMBL" id="QDZ73604.1"/>
    </source>
</evidence>
<dbReference type="GeneID" id="67466723"/>
<reference evidence="10 20" key="5">
    <citation type="submission" date="2019-10" db="EMBL/GenBank/DDBJ databases">
        <title>Bacillus from the desert of Cuatro Cinegas, Coahuila.</title>
        <authorList>
            <person name="Olmedo-Alvarez G."/>
            <person name="Saldana S."/>
            <person name="Barcelo D."/>
        </authorList>
    </citation>
    <scope>NUCLEOTIDE SEQUENCE [LARGE SCALE GENOMIC DNA]</scope>
    <source>
        <strain evidence="10 20">CH316_11T</strain>
    </source>
</reference>
<dbReference type="GO" id="GO:0006099">
    <property type="term" value="P:tricarboxylic acid cycle"/>
    <property type="evidence" value="ECO:0007669"/>
    <property type="project" value="UniProtKB-KW"/>
</dbReference>
<dbReference type="InterPro" id="IPR002020">
    <property type="entry name" value="Citrate_synthase"/>
</dbReference>
<evidence type="ECO:0000313" key="11">
    <source>
        <dbReference type="EMBL" id="KXY25720.1"/>
    </source>
</evidence>
<dbReference type="InterPro" id="IPR024176">
    <property type="entry name" value="Citrate_synthase_bac-typ"/>
</dbReference>
<reference evidence="14 21" key="7">
    <citation type="submission" date="2021-02" db="EMBL/GenBank/DDBJ databases">
        <title>Bacillus cereus VKM B-370.</title>
        <authorList>
            <person name="Kazantseva O.A."/>
            <person name="Piligrimova E.G."/>
            <person name="Buzikov R.M."/>
            <person name="Shadrin A.M."/>
        </authorList>
    </citation>
    <scope>NUCLEOTIDE SEQUENCE [LARGE SCALE GENOMIC DNA]</scope>
    <source>
        <strain evidence="14 21">VKM B-370</strain>
    </source>
</reference>
<dbReference type="Proteomes" id="UP000253597">
    <property type="component" value="Unassembled WGS sequence"/>
</dbReference>
<dbReference type="InterPro" id="IPR036969">
    <property type="entry name" value="Citrate_synthase_sf"/>
</dbReference>
<dbReference type="EMBL" id="LOMO01000287">
    <property type="protein sequence ID" value="KXY25720.1"/>
    <property type="molecule type" value="Genomic_DNA"/>
</dbReference>
<keyword evidence="4 6" id="KW-0808">Transferase</keyword>
<dbReference type="Proteomes" id="UP001197806">
    <property type="component" value="Unassembled WGS sequence"/>
</dbReference>
<keyword evidence="3" id="KW-0816">Tricarboxylic acid cycle</keyword>
<dbReference type="EMBL" id="CP031778">
    <property type="protein sequence ID" value="QDZ73604.1"/>
    <property type="molecule type" value="Genomic_DNA"/>
</dbReference>
<evidence type="ECO:0000313" key="18">
    <source>
        <dbReference type="Proteomes" id="UP000321735"/>
    </source>
</evidence>
<dbReference type="GO" id="GO:0005829">
    <property type="term" value="C:cytosol"/>
    <property type="evidence" value="ECO:0007669"/>
    <property type="project" value="TreeGrafter"/>
</dbReference>
<dbReference type="Gene3D" id="1.10.580.10">
    <property type="entry name" value="Citrate Synthase, domain 1"/>
    <property type="match status" value="1"/>
</dbReference>
<evidence type="ECO:0000313" key="15">
    <source>
        <dbReference type="EMBL" id="RWQ72492.1"/>
    </source>
</evidence>
<organism evidence="9 19">
    <name type="scientific">Bacillus cereus</name>
    <dbReference type="NCBI Taxonomy" id="1396"/>
    <lineage>
        <taxon>Bacteria</taxon>
        <taxon>Bacillati</taxon>
        <taxon>Bacillota</taxon>
        <taxon>Bacilli</taxon>
        <taxon>Bacillales</taxon>
        <taxon>Bacillaceae</taxon>
        <taxon>Bacillus</taxon>
        <taxon>Bacillus cereus group</taxon>
    </lineage>
</organism>
<dbReference type="PRINTS" id="PR00143">
    <property type="entry name" value="CITRTSNTHASE"/>
</dbReference>
<dbReference type="Gene3D" id="1.10.230.10">
    <property type="entry name" value="Cytochrome P450-Terp, domain 2"/>
    <property type="match status" value="1"/>
</dbReference>
<reference evidence="9 19" key="2">
    <citation type="submission" date="2018-08" db="EMBL/GenBank/DDBJ databases">
        <title>Bacillus phenotypic plasticity.</title>
        <authorList>
            <person name="Hurtado E."/>
        </authorList>
    </citation>
    <scope>NUCLEOTIDE SEQUENCE [LARGE SCALE GENOMIC DNA]</scope>
    <source>
        <strain evidence="9 19">111b</strain>
    </source>
</reference>
<feature type="active site" evidence="7">
    <location>
        <position position="263"/>
    </location>
</feature>
<evidence type="ECO:0000256" key="7">
    <source>
        <dbReference type="PIRSR" id="PIRSR001369-1"/>
    </source>
</evidence>
<comment type="similarity">
    <text evidence="2 6 8">Belongs to the citrate synthase family.</text>
</comment>
<protein>
    <recommendedName>
        <fullName evidence="6">Citrate synthase</fullName>
    </recommendedName>
</protein>
<dbReference type="Pfam" id="PF00285">
    <property type="entry name" value="Citrate_synt"/>
    <property type="match status" value="1"/>
</dbReference>
<dbReference type="PROSITE" id="PS00480">
    <property type="entry name" value="CITRATE_SYNTHASE"/>
    <property type="match status" value="1"/>
</dbReference>
<evidence type="ECO:0000256" key="6">
    <source>
        <dbReference type="PIRNR" id="PIRNR001369"/>
    </source>
</evidence>
<proteinExistence type="inferred from homology"/>
<evidence type="ECO:0000256" key="8">
    <source>
        <dbReference type="RuleBase" id="RU003406"/>
    </source>
</evidence>
<dbReference type="InterPro" id="IPR016142">
    <property type="entry name" value="Citrate_synth-like_lrg_a-sub"/>
</dbReference>
<dbReference type="CDD" id="cd06118">
    <property type="entry name" value="citrate_synt_like_1"/>
    <property type="match status" value="1"/>
</dbReference>
<dbReference type="Proteomes" id="UP000663613">
    <property type="component" value="Chromosome"/>
</dbReference>
<evidence type="ECO:0000313" key="9">
    <source>
        <dbReference type="EMBL" id="KAA6470939.1"/>
    </source>
</evidence>
<reference evidence="12" key="6">
    <citation type="submission" date="2020-08" db="EMBL/GenBank/DDBJ databases">
        <title>Fungal Genomes of the International Space Station.</title>
        <authorList>
            <person name="Seuylemezian A."/>
            <person name="Singh N.K."/>
            <person name="Wood J."/>
            <person name="Venkateswaran K."/>
        </authorList>
    </citation>
    <scope>NUCLEOTIDE SEQUENCE</scope>
    <source>
        <strain evidence="12">I2-B2</strain>
    </source>
</reference>
<dbReference type="SMR" id="A0A0A3VRR5"/>
<dbReference type="OMA" id="NEAAMDM"/>
<dbReference type="Proteomes" id="UP000321735">
    <property type="component" value="Chromosome"/>
</dbReference>
<evidence type="ECO:0000256" key="1">
    <source>
        <dbReference type="ARBA" id="ARBA00004751"/>
    </source>
</evidence>
<dbReference type="Proteomes" id="UP000323321">
    <property type="component" value="Unassembled WGS sequence"/>
</dbReference>
<dbReference type="NCBIfam" id="NF009004">
    <property type="entry name" value="PRK12349.1"/>
    <property type="match status" value="1"/>
</dbReference>
<name>A0A0A3VRR5_BACCE</name>
<dbReference type="RefSeq" id="WP_001987369.1">
    <property type="nucleotide sequence ID" value="NZ_CAKJVR010000009.1"/>
</dbReference>
<evidence type="ECO:0000313" key="21">
    <source>
        <dbReference type="Proteomes" id="UP000663613"/>
    </source>
</evidence>
<dbReference type="EMBL" id="CP070339">
    <property type="protein sequence ID" value="QRY17245.1"/>
    <property type="molecule type" value="Genomic_DNA"/>
</dbReference>
<dbReference type="GO" id="GO:0036440">
    <property type="term" value="F:citrate synthase activity"/>
    <property type="evidence" value="ECO:0007669"/>
    <property type="project" value="UniProtKB-EC"/>
</dbReference>
<comment type="pathway">
    <text evidence="1">Carbohydrate metabolism; tricarboxylic acid cycle; isocitrate from oxaloacetate: step 1/2.</text>
</comment>
<evidence type="ECO:0000256" key="5">
    <source>
        <dbReference type="ARBA" id="ARBA00049288"/>
    </source>
</evidence>
<dbReference type="Proteomes" id="UP000075476">
    <property type="component" value="Unassembled WGS sequence"/>
</dbReference>
<evidence type="ECO:0000256" key="2">
    <source>
        <dbReference type="ARBA" id="ARBA00010566"/>
    </source>
</evidence>
<dbReference type="AlphaFoldDB" id="A0A0A3VRR5"/>
<dbReference type="SUPFAM" id="SSF48256">
    <property type="entry name" value="Citrate synthase"/>
    <property type="match status" value="1"/>
</dbReference>
<evidence type="ECO:0000313" key="20">
    <source>
        <dbReference type="Proteomes" id="UP000461739"/>
    </source>
</evidence>
<reference evidence="13 18" key="3">
    <citation type="journal article" date="2019" name="Ecotoxicol. Environ. Saf.">
        <title>Microbial characterization of heavy metal resistant bacterial strains isolated from an electroplating wastewater treatment plant.</title>
        <authorList>
            <person name="Cai X."/>
            <person name="Zheng X."/>
            <person name="Zhang D."/>
            <person name="Iqbal W."/>
            <person name="Liu C."/>
            <person name="Yang B."/>
            <person name="Zhao X."/>
            <person name="Lu X."/>
            <person name="Mao Y."/>
        </authorList>
    </citation>
    <scope>NUCLEOTIDE SEQUENCE [LARGE SCALE GENOMIC DNA]</scope>
    <source>
        <strain evidence="13 18">Co1-1</strain>
    </source>
</reference>
<evidence type="ECO:0000313" key="19">
    <source>
        <dbReference type="Proteomes" id="UP000323321"/>
    </source>
</evidence>
<evidence type="ECO:0000313" key="10">
    <source>
        <dbReference type="EMBL" id="KAB2449766.1"/>
    </source>
</evidence>
<evidence type="ECO:0000313" key="17">
    <source>
        <dbReference type="Proteomes" id="UP000253597"/>
    </source>
</evidence>
<accession>A0A0A3VRR5</accession>
<evidence type="ECO:0000313" key="12">
    <source>
        <dbReference type="EMBL" id="MBY0035407.1"/>
    </source>
</evidence>
<evidence type="ECO:0000256" key="3">
    <source>
        <dbReference type="ARBA" id="ARBA00022532"/>
    </source>
</evidence>
<evidence type="ECO:0000313" key="16">
    <source>
        <dbReference type="Proteomes" id="UP000075476"/>
    </source>
</evidence>
<dbReference type="InterPro" id="IPR016143">
    <property type="entry name" value="Citrate_synth-like_sm_a-sub"/>
</dbReference>
<sequence length="373" mass="42357">MMKAEEKFSPGLDGIVAAETKISFLDTVKGEIVIQGYDLIELSKTKEYLDIVHLLLEEHLPNEDEKATLEKKLKEEYAVPEGVFNVLKALPKETHPMDGLRTGVSALAGYDNDIENRSLEVNKSRGYKLLSKVPNIVANSYHILNNEEPIEPLKELSYSANFFYMLTGKKPTELEEKIFDRSLVLYSEHEMPNSTFTARVIASTQSDLYGALTGAVASLKGSLHGGANEAVMYMLLEAGNVEKFEELLQKKLYNKEKIMGFGHRVYMKKMDPRALMMKEALKQLCDVKGDYTLYEMCEAGEKIMEKEKGIYPNLDYYAAPVYWMLGIPIQLYTPIFFSSRTVGLCAHVIEQHANNRLFRPRVNYIGERHVLSK</sequence>
<dbReference type="GO" id="GO:0005975">
    <property type="term" value="P:carbohydrate metabolic process"/>
    <property type="evidence" value="ECO:0007669"/>
    <property type="project" value="TreeGrafter"/>
</dbReference>
<dbReference type="EMBL" id="QSMZ01000004">
    <property type="protein sequence ID" value="KAA6470939.1"/>
    <property type="molecule type" value="Genomic_DNA"/>
</dbReference>
<gene>
    <name evidence="10" type="primary">mmgD</name>
    <name evidence="11" type="ORF">AT268_23605</name>
    <name evidence="13" type="ORF">D0437_11015</name>
    <name evidence="15" type="ORF">DR116_0018110</name>
    <name evidence="9" type="ORF">DX932_06370</name>
    <name evidence="10" type="ORF">F8165_09305</name>
    <name evidence="12" type="ORF">H7U08_02230</name>
    <name evidence="14" type="ORF">JTF64_08365</name>
</gene>
<dbReference type="PANTHER" id="PTHR11739:SF11">
    <property type="entry name" value="CITRATE_2-METHYLCITRATE SYNTHASE"/>
    <property type="match status" value="1"/>
</dbReference>
<dbReference type="PIRSF" id="PIRSF001369">
    <property type="entry name" value="Citrate_synth"/>
    <property type="match status" value="1"/>
</dbReference>
<evidence type="ECO:0000313" key="14">
    <source>
        <dbReference type="EMBL" id="QRY17245.1"/>
    </source>
</evidence>
<comment type="catalytic activity">
    <reaction evidence="5">
        <text>oxaloacetate + acetyl-CoA + H2O = citrate + CoA + H(+)</text>
        <dbReference type="Rhea" id="RHEA:16845"/>
        <dbReference type="ChEBI" id="CHEBI:15377"/>
        <dbReference type="ChEBI" id="CHEBI:15378"/>
        <dbReference type="ChEBI" id="CHEBI:16452"/>
        <dbReference type="ChEBI" id="CHEBI:16947"/>
        <dbReference type="ChEBI" id="CHEBI:57287"/>
        <dbReference type="ChEBI" id="CHEBI:57288"/>
        <dbReference type="EC" id="2.3.3.16"/>
    </reaction>
</comment>
<dbReference type="FunFam" id="1.10.230.10:FF:000003">
    <property type="entry name" value="Citrate synthase"/>
    <property type="match status" value="1"/>
</dbReference>
<feature type="active site" evidence="7">
    <location>
        <position position="315"/>
    </location>
</feature>
<dbReference type="PANTHER" id="PTHR11739">
    <property type="entry name" value="CITRATE SYNTHASE"/>
    <property type="match status" value="1"/>
</dbReference>